<dbReference type="SUPFAM" id="SSF55781">
    <property type="entry name" value="GAF domain-like"/>
    <property type="match status" value="1"/>
</dbReference>
<keyword evidence="6" id="KW-1185">Reference proteome</keyword>
<dbReference type="PANTHER" id="PTHR44688:SF16">
    <property type="entry name" value="DNA-BINDING TRANSCRIPTIONAL ACTIVATOR DEVR_DOSR"/>
    <property type="match status" value="1"/>
</dbReference>
<evidence type="ECO:0000313" key="5">
    <source>
        <dbReference type="EMBL" id="MBF4629626.1"/>
    </source>
</evidence>
<evidence type="ECO:0000259" key="4">
    <source>
        <dbReference type="PROSITE" id="PS50043"/>
    </source>
</evidence>
<dbReference type="PROSITE" id="PS00622">
    <property type="entry name" value="HTH_LUXR_1"/>
    <property type="match status" value="1"/>
</dbReference>
<sequence>MRVELGGLMNRSARYRDFLQPNGYQDELRSAFRTGDSTWGVVVLLRRDDLPAFSPDEVRFFETLSKPLAEVIRQKLLVDGAGHRPELGPGILTFDLDGVLIATNDDAMHWLDQLPNSVINDEMPTALTSALAHARAVESGHARGTGEMLLPSRSGQWLRIRASALRGPTGEPRAFAVTIDPTSRRDLAPMLAEAYGLSRRELEVTQRLARGESTSTIAESLFLSEHTVRDHVKAVLMKTGVSSRAALVSHLFFEYSHAAGAEVVHA</sequence>
<evidence type="ECO:0000313" key="6">
    <source>
        <dbReference type="Proteomes" id="UP000634579"/>
    </source>
</evidence>
<feature type="domain" description="HTH luxR-type" evidence="4">
    <location>
        <begin position="190"/>
        <end position="255"/>
    </location>
</feature>
<evidence type="ECO:0000256" key="2">
    <source>
        <dbReference type="ARBA" id="ARBA00023125"/>
    </source>
</evidence>
<dbReference type="Gene3D" id="1.10.10.10">
    <property type="entry name" value="Winged helix-like DNA-binding domain superfamily/Winged helix DNA-binding domain"/>
    <property type="match status" value="1"/>
</dbReference>
<dbReference type="Proteomes" id="UP000634579">
    <property type="component" value="Unassembled WGS sequence"/>
</dbReference>
<dbReference type="AlphaFoldDB" id="A0A8I0V9N9"/>
<dbReference type="RefSeq" id="WP_228503535.1">
    <property type="nucleotide sequence ID" value="NZ_JADKRP010000001.1"/>
</dbReference>
<evidence type="ECO:0000256" key="3">
    <source>
        <dbReference type="ARBA" id="ARBA00023163"/>
    </source>
</evidence>
<dbReference type="SMART" id="SM00421">
    <property type="entry name" value="HTH_LUXR"/>
    <property type="match status" value="1"/>
</dbReference>
<dbReference type="GO" id="GO:0003677">
    <property type="term" value="F:DNA binding"/>
    <property type="evidence" value="ECO:0007669"/>
    <property type="project" value="UniProtKB-KW"/>
</dbReference>
<dbReference type="InterPro" id="IPR000792">
    <property type="entry name" value="Tscrpt_reg_LuxR_C"/>
</dbReference>
<evidence type="ECO:0000256" key="1">
    <source>
        <dbReference type="ARBA" id="ARBA00023015"/>
    </source>
</evidence>
<dbReference type="PRINTS" id="PR00038">
    <property type="entry name" value="HTHLUXR"/>
</dbReference>
<dbReference type="PROSITE" id="PS50043">
    <property type="entry name" value="HTH_LUXR_2"/>
    <property type="match status" value="1"/>
</dbReference>
<dbReference type="CDD" id="cd06170">
    <property type="entry name" value="LuxR_C_like"/>
    <property type="match status" value="1"/>
</dbReference>
<dbReference type="InterPro" id="IPR016032">
    <property type="entry name" value="Sig_transdc_resp-reg_C-effctor"/>
</dbReference>
<accession>A0A8I0V9N9</accession>
<comment type="caution">
    <text evidence="5">The sequence shown here is derived from an EMBL/GenBank/DDBJ whole genome shotgun (WGS) entry which is preliminary data.</text>
</comment>
<keyword evidence="3" id="KW-0804">Transcription</keyword>
<reference evidence="5 6" key="1">
    <citation type="submission" date="2020-10" db="EMBL/GenBank/DDBJ databases">
        <title>Draft genome sequences of plant-associated actinobacteria.</title>
        <authorList>
            <person name="Tarlachkov S.V."/>
            <person name="Starodumova I.P."/>
            <person name="Dorofeeva L.V."/>
            <person name="Prisyazhnaya N.V."/>
            <person name="Roubtsova T.V."/>
            <person name="Chizhov V.N."/>
            <person name="Nadler S.A."/>
            <person name="Subbotin S.A."/>
            <person name="Evtushenko L.I."/>
        </authorList>
    </citation>
    <scope>NUCLEOTIDE SEQUENCE [LARGE SCALE GENOMIC DNA]</scope>
    <source>
        <strain evidence="5 6">VKM Ac-2886</strain>
    </source>
</reference>
<keyword evidence="2" id="KW-0238">DNA-binding</keyword>
<organism evidence="5 6">
    <name type="scientific">Clavibacter phaseoli</name>
    <dbReference type="NCBI Taxonomy" id="1734031"/>
    <lineage>
        <taxon>Bacteria</taxon>
        <taxon>Bacillati</taxon>
        <taxon>Actinomycetota</taxon>
        <taxon>Actinomycetes</taxon>
        <taxon>Micrococcales</taxon>
        <taxon>Microbacteriaceae</taxon>
        <taxon>Clavibacter</taxon>
    </lineage>
</organism>
<protein>
    <submittedName>
        <fullName evidence="5">LuxR family transcriptional regulator</fullName>
    </submittedName>
</protein>
<gene>
    <name evidence="5" type="ORF">ITJ42_00160</name>
</gene>
<dbReference type="GO" id="GO:0006355">
    <property type="term" value="P:regulation of DNA-templated transcription"/>
    <property type="evidence" value="ECO:0007669"/>
    <property type="project" value="InterPro"/>
</dbReference>
<proteinExistence type="predicted"/>
<name>A0A8I0V9N9_9MICO</name>
<dbReference type="SUPFAM" id="SSF46894">
    <property type="entry name" value="C-terminal effector domain of the bipartite response regulators"/>
    <property type="match status" value="1"/>
</dbReference>
<dbReference type="EMBL" id="JADKRP010000001">
    <property type="protein sequence ID" value="MBF4629626.1"/>
    <property type="molecule type" value="Genomic_DNA"/>
</dbReference>
<dbReference type="InterPro" id="IPR036388">
    <property type="entry name" value="WH-like_DNA-bd_sf"/>
</dbReference>
<keyword evidence="1" id="KW-0805">Transcription regulation</keyword>
<dbReference type="PANTHER" id="PTHR44688">
    <property type="entry name" value="DNA-BINDING TRANSCRIPTIONAL ACTIVATOR DEVR_DOSR"/>
    <property type="match status" value="1"/>
</dbReference>
<dbReference type="Pfam" id="PF00196">
    <property type="entry name" value="GerE"/>
    <property type="match status" value="1"/>
</dbReference>